<proteinExistence type="predicted"/>
<dbReference type="EMBL" id="CM031823">
    <property type="protein sequence ID" value="KAG6626464.1"/>
    <property type="molecule type" value="Genomic_DNA"/>
</dbReference>
<protein>
    <submittedName>
        <fullName evidence="1">Uncharacterized protein</fullName>
    </submittedName>
</protein>
<evidence type="ECO:0000313" key="1">
    <source>
        <dbReference type="EMBL" id="KAG6626464.1"/>
    </source>
</evidence>
<keyword evidence="2" id="KW-1185">Reference proteome</keyword>
<gene>
    <name evidence="1" type="ORF">CIPAW_15G050300</name>
</gene>
<dbReference type="Proteomes" id="UP000811609">
    <property type="component" value="Chromosome 15"/>
</dbReference>
<reference evidence="1" key="1">
    <citation type="submission" date="2020-12" db="EMBL/GenBank/DDBJ databases">
        <title>WGS assembly of Carya illinoinensis cv. Pawnee.</title>
        <authorList>
            <person name="Platts A."/>
            <person name="Shu S."/>
            <person name="Wright S."/>
            <person name="Barry K."/>
            <person name="Edger P."/>
            <person name="Pires J.C."/>
            <person name="Schmutz J."/>
        </authorList>
    </citation>
    <scope>NUCLEOTIDE SEQUENCE</scope>
    <source>
        <tissue evidence="1">Leaf</tissue>
    </source>
</reference>
<comment type="caution">
    <text evidence="1">The sequence shown here is derived from an EMBL/GenBank/DDBJ whole genome shotgun (WGS) entry which is preliminary data.</text>
</comment>
<name>A0A8T1NBL9_CARIL</name>
<organism evidence="1 2">
    <name type="scientific">Carya illinoinensis</name>
    <name type="common">Pecan</name>
    <dbReference type="NCBI Taxonomy" id="32201"/>
    <lineage>
        <taxon>Eukaryota</taxon>
        <taxon>Viridiplantae</taxon>
        <taxon>Streptophyta</taxon>
        <taxon>Embryophyta</taxon>
        <taxon>Tracheophyta</taxon>
        <taxon>Spermatophyta</taxon>
        <taxon>Magnoliopsida</taxon>
        <taxon>eudicotyledons</taxon>
        <taxon>Gunneridae</taxon>
        <taxon>Pentapetalae</taxon>
        <taxon>rosids</taxon>
        <taxon>fabids</taxon>
        <taxon>Fagales</taxon>
        <taxon>Juglandaceae</taxon>
        <taxon>Carya</taxon>
    </lineage>
</organism>
<evidence type="ECO:0000313" key="2">
    <source>
        <dbReference type="Proteomes" id="UP000811609"/>
    </source>
</evidence>
<accession>A0A8T1NBL9</accession>
<dbReference type="AlphaFoldDB" id="A0A8T1NBL9"/>
<sequence>MENLRDVEGRRFDLRRERRTEKIWGSQSENQITLSRNLDLVAMPLNKFIRINRRHSTCWKRCYILVWGLRRTFKRK</sequence>